<accession>A0A9P3LJ24</accession>
<dbReference type="Proteomes" id="UP000703269">
    <property type="component" value="Unassembled WGS sequence"/>
</dbReference>
<evidence type="ECO:0000313" key="2">
    <source>
        <dbReference type="Proteomes" id="UP000703269"/>
    </source>
</evidence>
<evidence type="ECO:0000313" key="1">
    <source>
        <dbReference type="EMBL" id="GJE96808.1"/>
    </source>
</evidence>
<name>A0A9P3LJ24_9APHY</name>
<comment type="caution">
    <text evidence="1">The sequence shown here is derived from an EMBL/GenBank/DDBJ whole genome shotgun (WGS) entry which is preliminary data.</text>
</comment>
<organism evidence="1 2">
    <name type="scientific">Phanerochaete sordida</name>
    <dbReference type="NCBI Taxonomy" id="48140"/>
    <lineage>
        <taxon>Eukaryota</taxon>
        <taxon>Fungi</taxon>
        <taxon>Dikarya</taxon>
        <taxon>Basidiomycota</taxon>
        <taxon>Agaricomycotina</taxon>
        <taxon>Agaricomycetes</taxon>
        <taxon>Polyporales</taxon>
        <taxon>Phanerochaetaceae</taxon>
        <taxon>Phanerochaete</taxon>
    </lineage>
</organism>
<protein>
    <submittedName>
        <fullName evidence="1">Uncharacterized protein</fullName>
    </submittedName>
</protein>
<dbReference type="EMBL" id="BPQB01000064">
    <property type="protein sequence ID" value="GJE96808.1"/>
    <property type="molecule type" value="Genomic_DNA"/>
</dbReference>
<dbReference type="AlphaFoldDB" id="A0A9P3LJ24"/>
<sequence length="175" mass="19383">MAHEMRELAAIIMAARVPNSLAGMDVRGNLRRLDETIDRMEFQAQAALRECTTSEDEQSKLRDTIRSCDRLITLTQSLLGIISQLQECSRSLSRKQAYSGVGSILRASRVSDGAIRDVTEALSSAVASFEKASANIIGIIKDRVRSDIENIRDSQEMHLQYLIAGEHVPASQMFS</sequence>
<gene>
    <name evidence="1" type="ORF">PsYK624_130140</name>
</gene>
<proteinExistence type="predicted"/>
<keyword evidence="2" id="KW-1185">Reference proteome</keyword>
<reference evidence="1 2" key="1">
    <citation type="submission" date="2021-08" db="EMBL/GenBank/DDBJ databases">
        <title>Draft Genome Sequence of Phanerochaete sordida strain YK-624.</title>
        <authorList>
            <person name="Mori T."/>
            <person name="Dohra H."/>
            <person name="Suzuki T."/>
            <person name="Kawagishi H."/>
            <person name="Hirai H."/>
        </authorList>
    </citation>
    <scope>NUCLEOTIDE SEQUENCE [LARGE SCALE GENOMIC DNA]</scope>
    <source>
        <strain evidence="1 2">YK-624</strain>
    </source>
</reference>